<keyword evidence="1" id="KW-1133">Transmembrane helix</keyword>
<proteinExistence type="predicted"/>
<dbReference type="InterPro" id="IPR015943">
    <property type="entry name" value="WD40/YVTN_repeat-like_dom_sf"/>
</dbReference>
<dbReference type="PANTHER" id="PTHR34512:SF30">
    <property type="entry name" value="OUTER MEMBRANE PROTEIN ASSEMBLY FACTOR BAMB"/>
    <property type="match status" value="1"/>
</dbReference>
<accession>A0A381QH35</accession>
<gene>
    <name evidence="3" type="ORF">METZ01_LOCUS31114</name>
</gene>
<feature type="non-terminal residue" evidence="3">
    <location>
        <position position="1"/>
    </location>
</feature>
<dbReference type="InterPro" id="IPR002372">
    <property type="entry name" value="PQQ_rpt_dom"/>
</dbReference>
<keyword evidence="1" id="KW-0812">Transmembrane</keyword>
<name>A0A381QH35_9ZZZZ</name>
<dbReference type="SMART" id="SM00564">
    <property type="entry name" value="PQQ"/>
    <property type="match status" value="7"/>
</dbReference>
<feature type="transmembrane region" description="Helical" evidence="1">
    <location>
        <begin position="52"/>
        <end position="73"/>
    </location>
</feature>
<dbReference type="Gene3D" id="2.40.10.480">
    <property type="match status" value="1"/>
</dbReference>
<keyword evidence="1" id="KW-0472">Membrane</keyword>
<evidence type="ECO:0000259" key="2">
    <source>
        <dbReference type="Pfam" id="PF13360"/>
    </source>
</evidence>
<reference evidence="3" key="1">
    <citation type="submission" date="2018-05" db="EMBL/GenBank/DDBJ databases">
        <authorList>
            <person name="Lanie J.A."/>
            <person name="Ng W.-L."/>
            <person name="Kazmierczak K.M."/>
            <person name="Andrzejewski T.M."/>
            <person name="Davidsen T.M."/>
            <person name="Wayne K.J."/>
            <person name="Tettelin H."/>
            <person name="Glass J.I."/>
            <person name="Rusch D."/>
            <person name="Podicherti R."/>
            <person name="Tsui H.-C.T."/>
            <person name="Winkler M.E."/>
        </authorList>
    </citation>
    <scope>NUCLEOTIDE SEQUENCE</scope>
</reference>
<dbReference type="PANTHER" id="PTHR34512">
    <property type="entry name" value="CELL SURFACE PROTEIN"/>
    <property type="match status" value="1"/>
</dbReference>
<feature type="domain" description="Pyrrolo-quinoline quinone repeat" evidence="2">
    <location>
        <begin position="370"/>
        <end position="467"/>
    </location>
</feature>
<dbReference type="InterPro" id="IPR018391">
    <property type="entry name" value="PQQ_b-propeller_rpt"/>
</dbReference>
<dbReference type="InterPro" id="IPR011047">
    <property type="entry name" value="Quinoprotein_ADH-like_sf"/>
</dbReference>
<dbReference type="EMBL" id="UINC01001347">
    <property type="protein sequence ID" value="SUZ78260.1"/>
    <property type="molecule type" value="Genomic_DNA"/>
</dbReference>
<protein>
    <recommendedName>
        <fullName evidence="2">Pyrrolo-quinoline quinone repeat domain-containing protein</fullName>
    </recommendedName>
</protein>
<evidence type="ECO:0000313" key="3">
    <source>
        <dbReference type="EMBL" id="SUZ78260.1"/>
    </source>
</evidence>
<dbReference type="SUPFAM" id="SSF50998">
    <property type="entry name" value="Quinoprotein alcohol dehydrogenase-like"/>
    <property type="match status" value="2"/>
</dbReference>
<feature type="domain" description="Pyrrolo-quinoline quinone repeat" evidence="2">
    <location>
        <begin position="211"/>
        <end position="320"/>
    </location>
</feature>
<dbReference type="AlphaFoldDB" id="A0A381QH35"/>
<organism evidence="3">
    <name type="scientific">marine metagenome</name>
    <dbReference type="NCBI Taxonomy" id="408172"/>
    <lineage>
        <taxon>unclassified sequences</taxon>
        <taxon>metagenomes</taxon>
        <taxon>ecological metagenomes</taxon>
    </lineage>
</organism>
<evidence type="ECO:0000256" key="1">
    <source>
        <dbReference type="SAM" id="Phobius"/>
    </source>
</evidence>
<dbReference type="Pfam" id="PF13360">
    <property type="entry name" value="PQQ_2"/>
    <property type="match status" value="2"/>
</dbReference>
<sequence>VTCPWCGAEAQTLGRNCQICGKLISELPEWAITGGEPSHALLSTVRLRRWRLTFVVVLVFVLGFVFWLSVPFIPDPVVLLFKKPTSDLTSVSLPGQWSSVAWDLGGTRNLEEFSRQPKGHILWSENLGKHTYGAPIVVDGIIYAGGDFKAVALEAETGETIWEIPTPGRMNHSFAVSDSYLYMGLSDHRLLALDRRTGDTRWEFFAEFPITSSPIVAGGMVFFGSSDRFVYSVDAATGNLIWKHRLNGNLRSSPAISGGYLYATDSDGNLNILNARTGQTRFRFRTAASVSDAPVVGNGLAYFPSGGRLFAVDAEARTVWGEFEFKKVWSQFYIWQFPGVPRPPSQRGERWRFAPEKIASRGIVASPAVAPEALYYGDANGYLYARGVTNKENLWQFRADDSISSSPVILGDRLYFGDQDGFFYALDRFTGNLDWRLSLDAPIEVSPVFARGRFYVRTADGWLHAID</sequence>
<dbReference type="Gene3D" id="2.130.10.10">
    <property type="entry name" value="YVTN repeat-like/Quinoprotein amine dehydrogenase"/>
    <property type="match status" value="2"/>
</dbReference>